<dbReference type="RefSeq" id="WP_231489092.1">
    <property type="nucleotide sequence ID" value="NZ_BAAAZO010000003.1"/>
</dbReference>
<dbReference type="Proteomes" id="UP001501074">
    <property type="component" value="Unassembled WGS sequence"/>
</dbReference>
<comment type="subcellular location">
    <subcellularLocation>
        <location evidence="1">Cell membrane</location>
        <topology evidence="1">Peripheral membrane protein</topology>
    </subcellularLocation>
</comment>
<accession>A0ABP6ZA88</accession>
<dbReference type="PANTHER" id="PTHR42711:SF1">
    <property type="entry name" value="ABC-TRANSPORT PROTEIN, ATP-BINDING COMPONENT"/>
    <property type="match status" value="1"/>
</dbReference>
<dbReference type="PROSITE" id="PS50893">
    <property type="entry name" value="ABC_TRANSPORTER_2"/>
    <property type="match status" value="1"/>
</dbReference>
<dbReference type="EMBL" id="BAAAZO010000003">
    <property type="protein sequence ID" value="GAA3603115.1"/>
    <property type="molecule type" value="Genomic_DNA"/>
</dbReference>
<evidence type="ECO:0000256" key="6">
    <source>
        <dbReference type="SAM" id="MobiDB-lite"/>
    </source>
</evidence>
<dbReference type="Gene3D" id="3.40.50.300">
    <property type="entry name" value="P-loop containing nucleotide triphosphate hydrolases"/>
    <property type="match status" value="1"/>
</dbReference>
<organism evidence="8 9">
    <name type="scientific">Kineosporia mesophila</name>
    <dbReference type="NCBI Taxonomy" id="566012"/>
    <lineage>
        <taxon>Bacteria</taxon>
        <taxon>Bacillati</taxon>
        <taxon>Actinomycetota</taxon>
        <taxon>Actinomycetes</taxon>
        <taxon>Kineosporiales</taxon>
        <taxon>Kineosporiaceae</taxon>
        <taxon>Kineosporia</taxon>
    </lineage>
</organism>
<evidence type="ECO:0000256" key="1">
    <source>
        <dbReference type="ARBA" id="ARBA00004202"/>
    </source>
</evidence>
<reference evidence="9" key="1">
    <citation type="journal article" date="2019" name="Int. J. Syst. Evol. Microbiol.">
        <title>The Global Catalogue of Microorganisms (GCM) 10K type strain sequencing project: providing services to taxonomists for standard genome sequencing and annotation.</title>
        <authorList>
            <consortium name="The Broad Institute Genomics Platform"/>
            <consortium name="The Broad Institute Genome Sequencing Center for Infectious Disease"/>
            <person name="Wu L."/>
            <person name="Ma J."/>
        </authorList>
    </citation>
    <scope>NUCLEOTIDE SEQUENCE [LARGE SCALE GENOMIC DNA]</scope>
    <source>
        <strain evidence="9">JCM 16902</strain>
    </source>
</reference>
<sequence>MAHSDGGQPPTQPASTRPAIAFGHVGLEPRRGPLRRRHRLFDGVSFTVAAGEAVGVLLPPGAGKTSLARLATGHCAPSFGSISVLGLNPGTAQRELTGRVGTIVNEHSQLWLDDLLGDSLTRLCRFYDVPDHRARELSERLELSRVLKTPVEDLTPAQRRRAELVAALLPEPEVLILDEPMRGMDAPSKERLRSVLRQENRMHGRALLLVTSDLADIESLCPRLLVGVEGRIGFDGNVSALNELLGTERVLVVDLLRPVAPLDDLPGADLIAVEAGGLRQRLGLVPGQVKISKVLADVVSRAPVRSLTLEEPDVTELVRRLAV</sequence>
<dbReference type="PANTHER" id="PTHR42711">
    <property type="entry name" value="ABC TRANSPORTER ATP-BINDING PROTEIN"/>
    <property type="match status" value="1"/>
</dbReference>
<dbReference type="SUPFAM" id="SSF52540">
    <property type="entry name" value="P-loop containing nucleoside triphosphate hydrolases"/>
    <property type="match status" value="1"/>
</dbReference>
<keyword evidence="3" id="KW-0547">Nucleotide-binding</keyword>
<dbReference type="InterPro" id="IPR003439">
    <property type="entry name" value="ABC_transporter-like_ATP-bd"/>
</dbReference>
<keyword evidence="2" id="KW-0813">Transport</keyword>
<feature type="domain" description="ABC transporter" evidence="7">
    <location>
        <begin position="20"/>
        <end position="254"/>
    </location>
</feature>
<name>A0ABP6ZA88_9ACTN</name>
<evidence type="ECO:0000259" key="7">
    <source>
        <dbReference type="PROSITE" id="PS50893"/>
    </source>
</evidence>
<evidence type="ECO:0000313" key="9">
    <source>
        <dbReference type="Proteomes" id="UP001501074"/>
    </source>
</evidence>
<proteinExistence type="predicted"/>
<evidence type="ECO:0000313" key="8">
    <source>
        <dbReference type="EMBL" id="GAA3603115.1"/>
    </source>
</evidence>
<gene>
    <name evidence="8" type="ORF">GCM10022223_18490</name>
</gene>
<feature type="region of interest" description="Disordered" evidence="6">
    <location>
        <begin position="1"/>
        <end position="20"/>
    </location>
</feature>
<evidence type="ECO:0000256" key="3">
    <source>
        <dbReference type="ARBA" id="ARBA00022741"/>
    </source>
</evidence>
<dbReference type="InterPro" id="IPR027417">
    <property type="entry name" value="P-loop_NTPase"/>
</dbReference>
<dbReference type="InterPro" id="IPR050763">
    <property type="entry name" value="ABC_transporter_ATP-binding"/>
</dbReference>
<evidence type="ECO:0000256" key="4">
    <source>
        <dbReference type="ARBA" id="ARBA00022840"/>
    </source>
</evidence>
<protein>
    <submittedName>
        <fullName evidence="8">ATP-binding cassette domain-containing protein</fullName>
    </submittedName>
</protein>
<keyword evidence="5" id="KW-0046">Antibiotic resistance</keyword>
<dbReference type="GO" id="GO:0005524">
    <property type="term" value="F:ATP binding"/>
    <property type="evidence" value="ECO:0007669"/>
    <property type="project" value="UniProtKB-KW"/>
</dbReference>
<dbReference type="Pfam" id="PF00005">
    <property type="entry name" value="ABC_tran"/>
    <property type="match status" value="1"/>
</dbReference>
<comment type="caution">
    <text evidence="8">The sequence shown here is derived from an EMBL/GenBank/DDBJ whole genome shotgun (WGS) entry which is preliminary data.</text>
</comment>
<evidence type="ECO:0000256" key="2">
    <source>
        <dbReference type="ARBA" id="ARBA00022448"/>
    </source>
</evidence>
<dbReference type="InterPro" id="IPR003593">
    <property type="entry name" value="AAA+_ATPase"/>
</dbReference>
<evidence type="ECO:0000256" key="5">
    <source>
        <dbReference type="ARBA" id="ARBA00023251"/>
    </source>
</evidence>
<keyword evidence="4 8" id="KW-0067">ATP-binding</keyword>
<keyword evidence="9" id="KW-1185">Reference proteome</keyword>
<dbReference type="SMART" id="SM00382">
    <property type="entry name" value="AAA"/>
    <property type="match status" value="1"/>
</dbReference>